<feature type="transmembrane region" description="Helical" evidence="8">
    <location>
        <begin position="6"/>
        <end position="27"/>
    </location>
</feature>
<dbReference type="GO" id="GO:0030424">
    <property type="term" value="C:axon"/>
    <property type="evidence" value="ECO:0007669"/>
    <property type="project" value="TreeGrafter"/>
</dbReference>
<name>A0A182NBX8_9DIPT</name>
<dbReference type="GO" id="GO:0005886">
    <property type="term" value="C:plasma membrane"/>
    <property type="evidence" value="ECO:0007669"/>
    <property type="project" value="UniProtKB-SubCell"/>
</dbReference>
<dbReference type="GO" id="GO:0050909">
    <property type="term" value="P:sensory perception of taste"/>
    <property type="evidence" value="ECO:0007669"/>
    <property type="project" value="InterPro"/>
</dbReference>
<dbReference type="VEuPathDB" id="VectorBase:ADIR005147"/>
<keyword evidence="5 8" id="KW-0472">Membrane</keyword>
<evidence type="ECO:0000256" key="8">
    <source>
        <dbReference type="RuleBase" id="RU363108"/>
    </source>
</evidence>
<evidence type="ECO:0000313" key="10">
    <source>
        <dbReference type="Proteomes" id="UP000075884"/>
    </source>
</evidence>
<dbReference type="InterPro" id="IPR013604">
    <property type="entry name" value="7TM_chemorcpt"/>
</dbReference>
<dbReference type="EnsemblMetazoa" id="ADIR005147-RL">
    <property type="protein sequence ID" value="ADIR005147-PL"/>
    <property type="gene ID" value="ADIR005147"/>
</dbReference>
<dbReference type="PANTHER" id="PTHR21143:SF134">
    <property type="entry name" value="GUSTATORY RECEPTOR"/>
    <property type="match status" value="1"/>
</dbReference>
<dbReference type="GO" id="GO:0043025">
    <property type="term" value="C:neuronal cell body"/>
    <property type="evidence" value="ECO:0007669"/>
    <property type="project" value="TreeGrafter"/>
</dbReference>
<reference evidence="9" key="2">
    <citation type="submission" date="2020-05" db="UniProtKB">
        <authorList>
            <consortium name="EnsemblMetazoa"/>
        </authorList>
    </citation>
    <scope>IDENTIFICATION</scope>
    <source>
        <strain evidence="9">WRAIR2</strain>
    </source>
</reference>
<reference evidence="10" key="1">
    <citation type="submission" date="2013-03" db="EMBL/GenBank/DDBJ databases">
        <title>The Genome Sequence of Anopheles dirus WRAIR2.</title>
        <authorList>
            <consortium name="The Broad Institute Genomics Platform"/>
            <person name="Neafsey D.E."/>
            <person name="Walton C."/>
            <person name="Walker B."/>
            <person name="Young S.K."/>
            <person name="Zeng Q."/>
            <person name="Gargeya S."/>
            <person name="Fitzgerald M."/>
            <person name="Haas B."/>
            <person name="Abouelleil A."/>
            <person name="Allen A.W."/>
            <person name="Alvarado L."/>
            <person name="Arachchi H.M."/>
            <person name="Berlin A.M."/>
            <person name="Chapman S.B."/>
            <person name="Gainer-Dewar J."/>
            <person name="Goldberg J."/>
            <person name="Griggs A."/>
            <person name="Gujja S."/>
            <person name="Hansen M."/>
            <person name="Howarth C."/>
            <person name="Imamovic A."/>
            <person name="Ireland A."/>
            <person name="Larimer J."/>
            <person name="McCowan C."/>
            <person name="Murphy C."/>
            <person name="Pearson M."/>
            <person name="Poon T.W."/>
            <person name="Priest M."/>
            <person name="Roberts A."/>
            <person name="Saif S."/>
            <person name="Shea T."/>
            <person name="Sisk P."/>
            <person name="Sykes S."/>
            <person name="Wortman J."/>
            <person name="Nusbaum C."/>
            <person name="Birren B."/>
        </authorList>
    </citation>
    <scope>NUCLEOTIDE SEQUENCE [LARGE SCALE GENOMIC DNA]</scope>
    <source>
        <strain evidence="10">WRAIR2</strain>
    </source>
</reference>
<proteinExistence type="inferred from homology"/>
<comment type="subcellular location">
    <subcellularLocation>
        <location evidence="1 8">Cell membrane</location>
        <topology evidence="1 8">Multi-pass membrane protein</topology>
    </subcellularLocation>
</comment>
<evidence type="ECO:0000256" key="3">
    <source>
        <dbReference type="ARBA" id="ARBA00022692"/>
    </source>
</evidence>
<evidence type="ECO:0000256" key="1">
    <source>
        <dbReference type="ARBA" id="ARBA00004651"/>
    </source>
</evidence>
<evidence type="ECO:0000256" key="6">
    <source>
        <dbReference type="ARBA" id="ARBA00023170"/>
    </source>
</evidence>
<dbReference type="STRING" id="7168.A0A182NBX8"/>
<accession>A0A182NBX8</accession>
<keyword evidence="7 8" id="KW-0807">Transducer</keyword>
<dbReference type="GO" id="GO:0008049">
    <property type="term" value="P:male courtship behavior"/>
    <property type="evidence" value="ECO:0007669"/>
    <property type="project" value="TreeGrafter"/>
</dbReference>
<dbReference type="PANTHER" id="PTHR21143">
    <property type="entry name" value="INVERTEBRATE GUSTATORY RECEPTOR"/>
    <property type="match status" value="1"/>
</dbReference>
<dbReference type="GO" id="GO:0007635">
    <property type="term" value="P:chemosensory behavior"/>
    <property type="evidence" value="ECO:0007669"/>
    <property type="project" value="TreeGrafter"/>
</dbReference>
<comment type="function">
    <text evidence="8">Gustatory receptor which mediates acceptance or avoidance behavior, depending on its substrates.</text>
</comment>
<evidence type="ECO:0000256" key="7">
    <source>
        <dbReference type="ARBA" id="ARBA00023224"/>
    </source>
</evidence>
<sequence length="393" mass="46199">MTPLVKHYGSLFHLAATFYLIPCTYNYRENRFGIFWRNTFAFVLMFTIYSSFLWFDIIAIKVSFKFMSMVMLGIMVLYVLTSAFMPIAFALNSLYHREQYVQLFDFLFARDDVILQCSTIRPTTPAMHHRDNLKTLSVFVILNCIYNVMYIAEPNILKLYWISLLRFSELFLMVELHRACANVIKDRMEQLQVLLMNVRNNDTASVEFIVHIFVERFQRYHHLIDSVNQCFSVPLTHILLLILLERTVASYDVYDNFYLLNNMSQWEMTGFLFRQLWTLIYMVVVFMIAVTSSLSSSQVEETALCTRHFDDYRLQNTRAAKQIQKFLLKNLHQKKKFSACGFFDIDNTVIYMVFSSIVTYLVILIQFKQLETDLTQSEGVFNVTSNLTTPGPS</sequence>
<feature type="transmembrane region" description="Helical" evidence="8">
    <location>
        <begin position="271"/>
        <end position="290"/>
    </location>
</feature>
<evidence type="ECO:0000256" key="5">
    <source>
        <dbReference type="ARBA" id="ARBA00023136"/>
    </source>
</evidence>
<keyword evidence="4 8" id="KW-1133">Transmembrane helix</keyword>
<evidence type="ECO:0000256" key="2">
    <source>
        <dbReference type="ARBA" id="ARBA00022475"/>
    </source>
</evidence>
<feature type="transmembrane region" description="Helical" evidence="8">
    <location>
        <begin position="349"/>
        <end position="367"/>
    </location>
</feature>
<dbReference type="Pfam" id="PF08395">
    <property type="entry name" value="7tm_7"/>
    <property type="match status" value="1"/>
</dbReference>
<keyword evidence="10" id="KW-1185">Reference proteome</keyword>
<keyword evidence="2 8" id="KW-1003">Cell membrane</keyword>
<keyword evidence="3 8" id="KW-0812">Transmembrane</keyword>
<organism evidence="9 10">
    <name type="scientific">Anopheles dirus</name>
    <dbReference type="NCBI Taxonomy" id="7168"/>
    <lineage>
        <taxon>Eukaryota</taxon>
        <taxon>Metazoa</taxon>
        <taxon>Ecdysozoa</taxon>
        <taxon>Arthropoda</taxon>
        <taxon>Hexapoda</taxon>
        <taxon>Insecta</taxon>
        <taxon>Pterygota</taxon>
        <taxon>Neoptera</taxon>
        <taxon>Endopterygota</taxon>
        <taxon>Diptera</taxon>
        <taxon>Nematocera</taxon>
        <taxon>Culicoidea</taxon>
        <taxon>Culicidae</taxon>
        <taxon>Anophelinae</taxon>
        <taxon>Anopheles</taxon>
    </lineage>
</organism>
<dbReference type="Proteomes" id="UP000075884">
    <property type="component" value="Unassembled WGS sequence"/>
</dbReference>
<comment type="caution">
    <text evidence="8">Lacks conserved residue(s) required for the propagation of feature annotation.</text>
</comment>
<dbReference type="GO" id="GO:0007165">
    <property type="term" value="P:signal transduction"/>
    <property type="evidence" value="ECO:0007669"/>
    <property type="project" value="UniProtKB-KW"/>
</dbReference>
<evidence type="ECO:0000256" key="4">
    <source>
        <dbReference type="ARBA" id="ARBA00022989"/>
    </source>
</evidence>
<comment type="similarity">
    <text evidence="8">Belongs to the insect chemoreceptor superfamily. Gustatory receptor (GR) family.</text>
</comment>
<evidence type="ECO:0000313" key="9">
    <source>
        <dbReference type="EnsemblMetazoa" id="ADIR005147-PL"/>
    </source>
</evidence>
<dbReference type="AlphaFoldDB" id="A0A182NBX8"/>
<feature type="transmembrane region" description="Helical" evidence="8">
    <location>
        <begin position="66"/>
        <end position="91"/>
    </location>
</feature>
<dbReference type="GO" id="GO:0030425">
    <property type="term" value="C:dendrite"/>
    <property type="evidence" value="ECO:0007669"/>
    <property type="project" value="TreeGrafter"/>
</dbReference>
<keyword evidence="6 8" id="KW-0675">Receptor</keyword>
<feature type="transmembrane region" description="Helical" evidence="8">
    <location>
        <begin position="39"/>
        <end position="60"/>
    </location>
</feature>
<protein>
    <recommendedName>
        <fullName evidence="8">Gustatory receptor</fullName>
    </recommendedName>
</protein>